<evidence type="ECO:0000256" key="2">
    <source>
        <dbReference type="ARBA" id="ARBA00022723"/>
    </source>
</evidence>
<proteinExistence type="predicted"/>
<dbReference type="GO" id="GO:0046872">
    <property type="term" value="F:metal ion binding"/>
    <property type="evidence" value="ECO:0007669"/>
    <property type="project" value="UniProtKB-KW"/>
</dbReference>
<dbReference type="CDD" id="cd03467">
    <property type="entry name" value="Rieske"/>
    <property type="match status" value="1"/>
</dbReference>
<dbReference type="Gene3D" id="2.102.10.10">
    <property type="entry name" value="Rieske [2Fe-2S] iron-sulphur domain"/>
    <property type="match status" value="1"/>
</dbReference>
<evidence type="ECO:0000313" key="7">
    <source>
        <dbReference type="Proteomes" id="UP000185841"/>
    </source>
</evidence>
<evidence type="ECO:0000256" key="3">
    <source>
        <dbReference type="ARBA" id="ARBA00023004"/>
    </source>
</evidence>
<dbReference type="InterPro" id="IPR017941">
    <property type="entry name" value="Rieske_2Fe-2S"/>
</dbReference>
<gene>
    <name evidence="6" type="ORF">SAMN05878282_104282</name>
</gene>
<organism evidence="6 7">
    <name type="scientific">Aquipseudomonas alcaligenes</name>
    <name type="common">Pseudomonas alcaligenes</name>
    <dbReference type="NCBI Taxonomy" id="43263"/>
    <lineage>
        <taxon>Bacteria</taxon>
        <taxon>Pseudomonadati</taxon>
        <taxon>Pseudomonadota</taxon>
        <taxon>Gammaproteobacteria</taxon>
        <taxon>Pseudomonadales</taxon>
        <taxon>Pseudomonadaceae</taxon>
        <taxon>Aquipseudomonas</taxon>
    </lineage>
</organism>
<protein>
    <submittedName>
        <fullName evidence="6">Ferredoxin subunit of nitrite reductase or a ring-hydroxylating dioxygenase</fullName>
    </submittedName>
</protein>
<dbReference type="Pfam" id="PF00355">
    <property type="entry name" value="Rieske"/>
    <property type="match status" value="1"/>
</dbReference>
<dbReference type="EMBL" id="FTMP01000004">
    <property type="protein sequence ID" value="SIQ47709.1"/>
    <property type="molecule type" value="Genomic_DNA"/>
</dbReference>
<keyword evidence="2" id="KW-0479">Metal-binding</keyword>
<accession>A0A1N6T2Z0</accession>
<dbReference type="RefSeq" id="WP_076426655.1">
    <property type="nucleotide sequence ID" value="NZ_CALTXO010000028.1"/>
</dbReference>
<dbReference type="AlphaFoldDB" id="A0A1N6T2Z0"/>
<dbReference type="GO" id="GO:0051213">
    <property type="term" value="F:dioxygenase activity"/>
    <property type="evidence" value="ECO:0007669"/>
    <property type="project" value="UniProtKB-KW"/>
</dbReference>
<dbReference type="SUPFAM" id="SSF50022">
    <property type="entry name" value="ISP domain"/>
    <property type="match status" value="1"/>
</dbReference>
<evidence type="ECO:0000313" key="6">
    <source>
        <dbReference type="EMBL" id="SIQ47709.1"/>
    </source>
</evidence>
<evidence type="ECO:0000256" key="4">
    <source>
        <dbReference type="ARBA" id="ARBA00023014"/>
    </source>
</evidence>
<dbReference type="GO" id="GO:0051537">
    <property type="term" value="F:2 iron, 2 sulfur cluster binding"/>
    <property type="evidence" value="ECO:0007669"/>
    <property type="project" value="UniProtKB-KW"/>
</dbReference>
<sequence length="99" mass="11053">MFVALERLINLQDGYRSTFRVAGLDLLLLVVDGRPLLLENRCPHRDAPLHSASLNGQVLRCARHGFEFDLRSGEPLSARCAALKMFDLAYDGDRIGIDV</sequence>
<evidence type="ECO:0000256" key="1">
    <source>
        <dbReference type="ARBA" id="ARBA00022714"/>
    </source>
</evidence>
<evidence type="ECO:0000259" key="5">
    <source>
        <dbReference type="PROSITE" id="PS51296"/>
    </source>
</evidence>
<keyword evidence="6" id="KW-0223">Dioxygenase</keyword>
<keyword evidence="3" id="KW-0408">Iron</keyword>
<feature type="domain" description="Rieske" evidence="5">
    <location>
        <begin position="1"/>
        <end position="97"/>
    </location>
</feature>
<keyword evidence="1" id="KW-0001">2Fe-2S</keyword>
<keyword evidence="4" id="KW-0411">Iron-sulfur</keyword>
<dbReference type="Proteomes" id="UP000185841">
    <property type="component" value="Unassembled WGS sequence"/>
</dbReference>
<reference evidence="6 7" key="1">
    <citation type="submission" date="2017-01" db="EMBL/GenBank/DDBJ databases">
        <authorList>
            <person name="Mah S.A."/>
            <person name="Swanson W.J."/>
            <person name="Moy G.W."/>
            <person name="Vacquier V.D."/>
        </authorList>
    </citation>
    <scope>NUCLEOTIDE SEQUENCE [LARGE SCALE GENOMIC DNA]</scope>
    <source>
        <strain evidence="6 7">RU36E</strain>
    </source>
</reference>
<keyword evidence="6" id="KW-0560">Oxidoreductase</keyword>
<dbReference type="InterPro" id="IPR036922">
    <property type="entry name" value="Rieske_2Fe-2S_sf"/>
</dbReference>
<name>A0A1N6T2Z0_AQUAC</name>
<dbReference type="PROSITE" id="PS51296">
    <property type="entry name" value="RIESKE"/>
    <property type="match status" value="1"/>
</dbReference>